<dbReference type="GO" id="GO:0016757">
    <property type="term" value="F:glycosyltransferase activity"/>
    <property type="evidence" value="ECO:0007669"/>
    <property type="project" value="UniProtKB-KW"/>
</dbReference>
<evidence type="ECO:0008006" key="4">
    <source>
        <dbReference type="Google" id="ProtNLM"/>
    </source>
</evidence>
<evidence type="ECO:0000256" key="2">
    <source>
        <dbReference type="ARBA" id="ARBA00022679"/>
    </source>
</evidence>
<dbReference type="Gene3D" id="3.90.550.10">
    <property type="entry name" value="Spore Coat Polysaccharide Biosynthesis Protein SpsA, Chain A"/>
    <property type="match status" value="1"/>
</dbReference>
<organism evidence="3">
    <name type="scientific">viral metagenome</name>
    <dbReference type="NCBI Taxonomy" id="1070528"/>
    <lineage>
        <taxon>unclassified sequences</taxon>
        <taxon>metagenomes</taxon>
        <taxon>organismal metagenomes</taxon>
    </lineage>
</organism>
<dbReference type="SUPFAM" id="SSF53448">
    <property type="entry name" value="Nucleotide-diphospho-sugar transferases"/>
    <property type="match status" value="1"/>
</dbReference>
<keyword evidence="2" id="KW-0808">Transferase</keyword>
<dbReference type="Pfam" id="PF05637">
    <property type="entry name" value="Glyco_transf_34"/>
    <property type="match status" value="1"/>
</dbReference>
<dbReference type="InterPro" id="IPR008630">
    <property type="entry name" value="Glyco_trans_34"/>
</dbReference>
<dbReference type="EMBL" id="MN740961">
    <property type="protein sequence ID" value="QHU20035.1"/>
    <property type="molecule type" value="Genomic_DNA"/>
</dbReference>
<dbReference type="PANTHER" id="PTHR31306:SF4">
    <property type="entry name" value="ALPHA-1,2-GALACTOSYLTRANSFERASE"/>
    <property type="match status" value="1"/>
</dbReference>
<dbReference type="AlphaFoldDB" id="A0A6C0KPV4"/>
<dbReference type="InterPro" id="IPR029044">
    <property type="entry name" value="Nucleotide-diphossugar_trans"/>
</dbReference>
<reference evidence="3" key="1">
    <citation type="journal article" date="2020" name="Nature">
        <title>Giant virus diversity and host interactions through global metagenomics.</title>
        <authorList>
            <person name="Schulz F."/>
            <person name="Roux S."/>
            <person name="Paez-Espino D."/>
            <person name="Jungbluth S."/>
            <person name="Walsh D.A."/>
            <person name="Denef V.J."/>
            <person name="McMahon K.D."/>
            <person name="Konstantinidis K.T."/>
            <person name="Eloe-Fadrosh E.A."/>
            <person name="Kyrpides N.C."/>
            <person name="Woyke T."/>
        </authorList>
    </citation>
    <scope>NUCLEOTIDE SEQUENCE</scope>
    <source>
        <strain evidence="3">GVMAG-S-3300013014-136</strain>
    </source>
</reference>
<name>A0A6C0KPV4_9ZZZZ</name>
<sequence>MKKVLLLQTCDGVVYKPMLDLTEFHHKNYCNKHGYDYRRYDGVIFGKFPWCSTFNRIFLLKEILEENKYDWVLYIDADAVIVDLEKNLDEFILDDSKALVACRGTSDNPLVFSDINIGVCFYNMRHQFMPFIIQDWLNLVNLIPKNWNELDEDFQLGKNKYDDQFMLCNIIQQRMDSHDVTVYRGEERDKFNYQGPFIQQVLRVDVNGVKNRCERIEQLIKEVVE</sequence>
<proteinExistence type="predicted"/>
<dbReference type="GO" id="GO:0006487">
    <property type="term" value="P:protein N-linked glycosylation"/>
    <property type="evidence" value="ECO:0007669"/>
    <property type="project" value="TreeGrafter"/>
</dbReference>
<accession>A0A6C0KPV4</accession>
<keyword evidence="1" id="KW-0328">Glycosyltransferase</keyword>
<evidence type="ECO:0000313" key="3">
    <source>
        <dbReference type="EMBL" id="QHU20035.1"/>
    </source>
</evidence>
<dbReference type="GO" id="GO:0000139">
    <property type="term" value="C:Golgi membrane"/>
    <property type="evidence" value="ECO:0007669"/>
    <property type="project" value="TreeGrafter"/>
</dbReference>
<evidence type="ECO:0000256" key="1">
    <source>
        <dbReference type="ARBA" id="ARBA00022676"/>
    </source>
</evidence>
<dbReference type="PANTHER" id="PTHR31306">
    <property type="entry name" value="ALPHA-1,6-MANNOSYLTRANSFERASE MNN11-RELATED"/>
    <property type="match status" value="1"/>
</dbReference>
<protein>
    <recommendedName>
        <fullName evidence="4">Nucleotide-diphospho-sugar transferase domain-containing protein</fullName>
    </recommendedName>
</protein>